<organism evidence="1 2">
    <name type="scientific">Cichorium intybus</name>
    <name type="common">Chicory</name>
    <dbReference type="NCBI Taxonomy" id="13427"/>
    <lineage>
        <taxon>Eukaryota</taxon>
        <taxon>Viridiplantae</taxon>
        <taxon>Streptophyta</taxon>
        <taxon>Embryophyta</taxon>
        <taxon>Tracheophyta</taxon>
        <taxon>Spermatophyta</taxon>
        <taxon>Magnoliopsida</taxon>
        <taxon>eudicotyledons</taxon>
        <taxon>Gunneridae</taxon>
        <taxon>Pentapetalae</taxon>
        <taxon>asterids</taxon>
        <taxon>campanulids</taxon>
        <taxon>Asterales</taxon>
        <taxon>Asteraceae</taxon>
        <taxon>Cichorioideae</taxon>
        <taxon>Cichorieae</taxon>
        <taxon>Cichoriinae</taxon>
        <taxon>Cichorium</taxon>
    </lineage>
</organism>
<protein>
    <submittedName>
        <fullName evidence="1">Uncharacterized protein</fullName>
    </submittedName>
</protein>
<dbReference type="Proteomes" id="UP001055811">
    <property type="component" value="Linkage Group LG06"/>
</dbReference>
<proteinExistence type="predicted"/>
<accession>A0ACB9BQC5</accession>
<sequence>MNNIRVRGFNTIPTSQLSTQHIRKLKDLILQGLHVEALHLYKNQLHNDVYASSSIIPSIIKACSLSQTHHVFGLQLHSHSLKTGFQSSSIVSNSIISFYAKFHDIESAGKLFDEMPQRDCISWNSMINCFTQNGNCLESLKMFKEMYECGFVAKPELIASILSVCVRHGCTKAGRMIHALSITDERFDFENSVFLSTALIDFYWKSSDSNMAFHVFDSMEVKNEVSWTSMILGYVGIHDSNMALDSFRKMQIEGIKPNIITLITILPTCLELHTIKSIHSYAFRHGFDSDIRLSSSLIHLYSNHKDSLPLSKMIFDKSTEKDIVLWSSIIKAYSHYQETAKTGLKLFNQMQKEGFHPNSITLLGILTACTNIPSINSGIGIHGYVFKTRLDSDLSIPNSLINMYAKCGSLQDSHKVFHEITTPDHVSWSALINAYGVHGYGEKALEIFKEMKEKGIQHDSITLLAVLSACNHSGLVKEGQRLFLEVKDDRKLINLEHYACYIDLLGKAGKLEDVNEVIRTMPMKPSVKIMSSLVSNCKIHGRLDVAENLLSWFIELEHGDVANYVLLSMIYAEFGKWLNVEGVWRDIKLRGLKKNYGFSRVECPICAHGSTISAVKQKSSFKSLKFDYTNLGFKKSRIGIPVGSTNSQCYDRCVENSTMEDQCSFNSPKRTLTYSRNKEATNKSASGVPNPCEVYGFVGAISTVVTTLIFLVWAYVPDSWLHYIGIFYYPNKYWALMIPTYVMVTIPTIFVFYIGLNFTATPHLSSFNSIFDENSKELMYSDLVLEEDDLPTEPYSDIGIDQINELMFKDWK</sequence>
<reference evidence="2" key="1">
    <citation type="journal article" date="2022" name="Mol. Ecol. Resour.">
        <title>The genomes of chicory, endive, great burdock and yacon provide insights into Asteraceae palaeo-polyploidization history and plant inulin production.</title>
        <authorList>
            <person name="Fan W."/>
            <person name="Wang S."/>
            <person name="Wang H."/>
            <person name="Wang A."/>
            <person name="Jiang F."/>
            <person name="Liu H."/>
            <person name="Zhao H."/>
            <person name="Xu D."/>
            <person name="Zhang Y."/>
        </authorList>
    </citation>
    <scope>NUCLEOTIDE SEQUENCE [LARGE SCALE GENOMIC DNA]</scope>
    <source>
        <strain evidence="2">cv. Punajuju</strain>
    </source>
</reference>
<keyword evidence="2" id="KW-1185">Reference proteome</keyword>
<evidence type="ECO:0000313" key="1">
    <source>
        <dbReference type="EMBL" id="KAI3724203.1"/>
    </source>
</evidence>
<dbReference type="EMBL" id="CM042014">
    <property type="protein sequence ID" value="KAI3724203.1"/>
    <property type="molecule type" value="Genomic_DNA"/>
</dbReference>
<gene>
    <name evidence="1" type="ORF">L2E82_35973</name>
</gene>
<name>A0ACB9BQC5_CICIN</name>
<evidence type="ECO:0000313" key="2">
    <source>
        <dbReference type="Proteomes" id="UP001055811"/>
    </source>
</evidence>
<comment type="caution">
    <text evidence="1">The sequence shown here is derived from an EMBL/GenBank/DDBJ whole genome shotgun (WGS) entry which is preliminary data.</text>
</comment>
<reference evidence="1 2" key="2">
    <citation type="journal article" date="2022" name="Mol. Ecol. Resour.">
        <title>The genomes of chicory, endive, great burdock and yacon provide insights into Asteraceae paleo-polyploidization history and plant inulin production.</title>
        <authorList>
            <person name="Fan W."/>
            <person name="Wang S."/>
            <person name="Wang H."/>
            <person name="Wang A."/>
            <person name="Jiang F."/>
            <person name="Liu H."/>
            <person name="Zhao H."/>
            <person name="Xu D."/>
            <person name="Zhang Y."/>
        </authorList>
    </citation>
    <scope>NUCLEOTIDE SEQUENCE [LARGE SCALE GENOMIC DNA]</scope>
    <source>
        <strain evidence="2">cv. Punajuju</strain>
        <tissue evidence="1">Leaves</tissue>
    </source>
</reference>